<sequence>MNALFGVLYIILTLLMLLLMARIVVDFVQMFARSWRPRGASLVLASTVYRTTDAPLKWVGRIIPPLNLGGIRLDLSFIVVFFVVSILQNVVLRIGLTL</sequence>
<dbReference type="Proteomes" id="UP000273119">
    <property type="component" value="Unassembled WGS sequence"/>
</dbReference>
<evidence type="ECO:0000313" key="3">
    <source>
        <dbReference type="Proteomes" id="UP000273119"/>
    </source>
</evidence>
<dbReference type="InterPro" id="IPR003425">
    <property type="entry name" value="CCB3/YggT"/>
</dbReference>
<feature type="transmembrane region" description="Helical" evidence="1">
    <location>
        <begin position="75"/>
        <end position="96"/>
    </location>
</feature>
<dbReference type="GO" id="GO:0016020">
    <property type="term" value="C:membrane"/>
    <property type="evidence" value="ECO:0007669"/>
    <property type="project" value="InterPro"/>
</dbReference>
<keyword evidence="1" id="KW-0472">Membrane</keyword>
<proteinExistence type="predicted"/>
<dbReference type="EMBL" id="QQXL01000001">
    <property type="protein sequence ID" value="RKW71976.1"/>
    <property type="molecule type" value="Genomic_DNA"/>
</dbReference>
<protein>
    <submittedName>
        <fullName evidence="2">YggT family protein</fullName>
    </submittedName>
</protein>
<comment type="caution">
    <text evidence="2">The sequence shown here is derived from an EMBL/GenBank/DDBJ whole genome shotgun (WGS) entry which is preliminary data.</text>
</comment>
<keyword evidence="1" id="KW-0812">Transmembrane</keyword>
<name>A0A496PND1_9MICC</name>
<evidence type="ECO:0000256" key="1">
    <source>
        <dbReference type="SAM" id="Phobius"/>
    </source>
</evidence>
<accession>A0A496PND1</accession>
<gene>
    <name evidence="2" type="ORF">DWQ67_02210</name>
</gene>
<organism evidence="2 3">
    <name type="scientific">Galactobacter caseinivorans</name>
    <dbReference type="NCBI Taxonomy" id="2676123"/>
    <lineage>
        <taxon>Bacteria</taxon>
        <taxon>Bacillati</taxon>
        <taxon>Actinomycetota</taxon>
        <taxon>Actinomycetes</taxon>
        <taxon>Micrococcales</taxon>
        <taxon>Micrococcaceae</taxon>
        <taxon>Galactobacter</taxon>
    </lineage>
</organism>
<reference evidence="2 3" key="1">
    <citation type="submission" date="2018-07" db="EMBL/GenBank/DDBJ databases">
        <title>Arthrobacter sp. nov., isolated from raw cow's milk with high bacterial count.</title>
        <authorList>
            <person name="Hahne J."/>
            <person name="Isele D."/>
            <person name="Lipski A."/>
        </authorList>
    </citation>
    <scope>NUCLEOTIDE SEQUENCE [LARGE SCALE GENOMIC DNA]</scope>
    <source>
        <strain evidence="2 3">JZ R-183</strain>
    </source>
</reference>
<keyword evidence="3" id="KW-1185">Reference proteome</keyword>
<feature type="transmembrane region" description="Helical" evidence="1">
    <location>
        <begin position="6"/>
        <end position="28"/>
    </location>
</feature>
<dbReference type="Pfam" id="PF02325">
    <property type="entry name" value="CCB3_YggT"/>
    <property type="match status" value="1"/>
</dbReference>
<dbReference type="AlphaFoldDB" id="A0A496PND1"/>
<evidence type="ECO:0000313" key="2">
    <source>
        <dbReference type="EMBL" id="RKW71976.1"/>
    </source>
</evidence>
<keyword evidence="1" id="KW-1133">Transmembrane helix</keyword>